<keyword evidence="6" id="KW-0482">Metalloprotease</keyword>
<keyword evidence="5" id="KW-0862">Zinc</keyword>
<keyword evidence="3" id="KW-0479">Metal-binding</keyword>
<evidence type="ECO:0000256" key="6">
    <source>
        <dbReference type="ARBA" id="ARBA00023049"/>
    </source>
</evidence>
<dbReference type="OrthoDB" id="61573at2"/>
<keyword evidence="2" id="KW-0645">Protease</keyword>
<dbReference type="InterPro" id="IPR024079">
    <property type="entry name" value="MetalloPept_cat_dom_sf"/>
</dbReference>
<evidence type="ECO:0000256" key="2">
    <source>
        <dbReference type="ARBA" id="ARBA00022670"/>
    </source>
</evidence>
<evidence type="ECO:0000256" key="1">
    <source>
        <dbReference type="ARBA" id="ARBA00001947"/>
    </source>
</evidence>
<evidence type="ECO:0000256" key="5">
    <source>
        <dbReference type="ARBA" id="ARBA00022833"/>
    </source>
</evidence>
<dbReference type="Proteomes" id="UP000267900">
    <property type="component" value="Chromosome"/>
</dbReference>
<dbReference type="GO" id="GO:0004222">
    <property type="term" value="F:metalloendopeptidase activity"/>
    <property type="evidence" value="ECO:0007669"/>
    <property type="project" value="InterPro"/>
</dbReference>
<dbReference type="EMBL" id="CP034587">
    <property type="protein sequence ID" value="AZQ69867.1"/>
    <property type="molecule type" value="Genomic_DNA"/>
</dbReference>
<sequence>MVEYETHYARADAGRARELAATTSPYTIKVQFLGGLNSTQKAAFTKAADRWAKVIVGDLPDVSVDGEVIDDLLILAQGTSIDGPGNILGEAGPTVLRPANGPGAFLPAKGTMSFDTDDLEEMAANGTLVDVITHEMGHVCGIGTRPWTEKNLLQGAGGDNPVFRGTSAMEEYGKLVGAGQPRPVPVENQGGPGTRDGHWRETVFANELMTGFVGGAPNPLSRLTVGSLNDLGYVVDMAAADEYALPNHLELAERGELRTHAAPVGAGTVQRTIPVILPEDSLLASA</sequence>
<evidence type="ECO:0000256" key="3">
    <source>
        <dbReference type="ARBA" id="ARBA00022723"/>
    </source>
</evidence>
<dbReference type="AlphaFoldDB" id="A0A3S9PBV4"/>
<keyword evidence="4" id="KW-0378">Hydrolase</keyword>
<accession>A0A3S9PBV4</accession>
<keyword evidence="8" id="KW-1185">Reference proteome</keyword>
<dbReference type="Gene3D" id="3.40.390.10">
    <property type="entry name" value="Collagenase (Catalytic Domain)"/>
    <property type="match status" value="1"/>
</dbReference>
<protein>
    <submittedName>
        <fullName evidence="7">Peptidase</fullName>
    </submittedName>
</protein>
<dbReference type="Pfam" id="PF01457">
    <property type="entry name" value="Peptidase_M8"/>
    <property type="match status" value="1"/>
</dbReference>
<dbReference type="SUPFAM" id="SSF55486">
    <property type="entry name" value="Metalloproteases ('zincins'), catalytic domain"/>
    <property type="match status" value="1"/>
</dbReference>
<dbReference type="Gene3D" id="3.90.132.10">
    <property type="entry name" value="Leishmanolysin , domain 2"/>
    <property type="match status" value="1"/>
</dbReference>
<dbReference type="InterPro" id="IPR001577">
    <property type="entry name" value="Peptidase_M8"/>
</dbReference>
<evidence type="ECO:0000256" key="4">
    <source>
        <dbReference type="ARBA" id="ARBA00022801"/>
    </source>
</evidence>
<dbReference type="GO" id="GO:0046872">
    <property type="term" value="F:metal ion binding"/>
    <property type="evidence" value="ECO:0007669"/>
    <property type="project" value="UniProtKB-KW"/>
</dbReference>
<reference evidence="7 8" key="1">
    <citation type="submission" date="2018-12" db="EMBL/GenBank/DDBJ databases">
        <title>The whole draft genome of Streptomyce luteoverticillatus CGMCC 15060.</title>
        <authorList>
            <person name="Feng Z."/>
            <person name="Chen G."/>
            <person name="Zhang J."/>
            <person name="Zhu H."/>
            <person name="Yu X."/>
            <person name="Zhang W."/>
            <person name="Zhang X."/>
        </authorList>
    </citation>
    <scope>NUCLEOTIDE SEQUENCE [LARGE SCALE GENOMIC DNA]</scope>
    <source>
        <strain evidence="7 8">CGMCC 15060</strain>
    </source>
</reference>
<evidence type="ECO:0000313" key="7">
    <source>
        <dbReference type="EMBL" id="AZQ69867.1"/>
    </source>
</evidence>
<evidence type="ECO:0000313" key="8">
    <source>
        <dbReference type="Proteomes" id="UP000267900"/>
    </source>
</evidence>
<proteinExistence type="predicted"/>
<dbReference type="RefSeq" id="WP_126912432.1">
    <property type="nucleotide sequence ID" value="NZ_CP034587.1"/>
</dbReference>
<comment type="cofactor">
    <cofactor evidence="1">
        <name>Zn(2+)</name>
        <dbReference type="ChEBI" id="CHEBI:29105"/>
    </cofactor>
</comment>
<name>A0A3S9PBV4_STRLT</name>
<dbReference type="GO" id="GO:0016020">
    <property type="term" value="C:membrane"/>
    <property type="evidence" value="ECO:0007669"/>
    <property type="project" value="InterPro"/>
</dbReference>
<gene>
    <name evidence="7" type="ORF">EKH77_00305</name>
</gene>
<dbReference type="GO" id="GO:0007155">
    <property type="term" value="P:cell adhesion"/>
    <property type="evidence" value="ECO:0007669"/>
    <property type="project" value="InterPro"/>
</dbReference>
<organism evidence="7 8">
    <name type="scientific">Streptomyces luteoverticillatus</name>
    <name type="common">Streptoverticillium luteoverticillatus</name>
    <dbReference type="NCBI Taxonomy" id="66425"/>
    <lineage>
        <taxon>Bacteria</taxon>
        <taxon>Bacillati</taxon>
        <taxon>Actinomycetota</taxon>
        <taxon>Actinomycetes</taxon>
        <taxon>Kitasatosporales</taxon>
        <taxon>Streptomycetaceae</taxon>
        <taxon>Streptomyces</taxon>
    </lineage>
</organism>
<dbReference type="GO" id="GO:0006508">
    <property type="term" value="P:proteolysis"/>
    <property type="evidence" value="ECO:0007669"/>
    <property type="project" value="UniProtKB-KW"/>
</dbReference>